<protein>
    <submittedName>
        <fullName evidence="3">T9SS type A sorting domain-containing protein</fullName>
    </submittedName>
</protein>
<dbReference type="InterPro" id="IPR026444">
    <property type="entry name" value="Secre_tail"/>
</dbReference>
<sequence>MRIITNCLRAALIASLFTALPATVQAQSWQWATAATTTSNSSNVTITATALDGAGNTVVAGYFSGTVVLGTITLTSTGGIDGFVGRLSSTGVWTQAVRAGGSGAAVYINALALDNAGNAVVAGNFTGSTISFGTTTLTNAGGGSTTDIFVARLSSAGAWTQAVRAGTARSESAASLALDAAGHAVVGGTFYGPTASFGTTVLTNASPVSAGVDTGDLFIAHLSPAGTWTQVSGAGGTDDDALNALAVDANGTVSAVGYFKSPTISFGTTTLANIFPQGTVSTAFVARLSSAGAWTQATANTTGSPIPTEVAIDGSGNTVVAGFFFGTTTDFGPFTLTNTNPNGASGDIFVARLNSSGTWTQAIRAGGTDDDRNAGLSLDASGNAYVTGSFRGPSAAFGAITLTNANPASNANSKTDIFVARLSTNNIWTSAVRAGGLESESPTDIAVNSASNRVVLTGQFSNPLVIGPFTFPAPPNTTAYVAQLSDLTLGSKHATAQELVSLTPNPAHGSAQLALPAAASIHPVLVFDALGREVRRQTVPARSTTLTLNVAGLTPGLYVVRYGTATGRLVVE</sequence>
<dbReference type="EMBL" id="CP095049">
    <property type="protein sequence ID" value="UOQ52617.1"/>
    <property type="molecule type" value="Genomic_DNA"/>
</dbReference>
<dbReference type="NCBIfam" id="TIGR04183">
    <property type="entry name" value="Por_Secre_tail"/>
    <property type="match status" value="1"/>
</dbReference>
<feature type="chain" id="PRO_5046564702" evidence="1">
    <location>
        <begin position="27"/>
        <end position="572"/>
    </location>
</feature>
<dbReference type="PANTHER" id="PTHR35580:SF1">
    <property type="entry name" value="PHYTASE-LIKE DOMAIN-CONTAINING PROTEIN"/>
    <property type="match status" value="1"/>
</dbReference>
<name>A0ABY4F917_9BACT</name>
<keyword evidence="1" id="KW-0732">Signal</keyword>
<feature type="signal peptide" evidence="1">
    <location>
        <begin position="1"/>
        <end position="26"/>
    </location>
</feature>
<accession>A0ABY4F917</accession>
<dbReference type="RefSeq" id="WP_244716760.1">
    <property type="nucleotide sequence ID" value="NZ_CP095049.1"/>
</dbReference>
<dbReference type="Proteomes" id="UP000831785">
    <property type="component" value="Chromosome"/>
</dbReference>
<dbReference type="PANTHER" id="PTHR35580">
    <property type="entry name" value="CELL SURFACE GLYCOPROTEIN (S-LAYER PROTEIN)-LIKE PROTEIN"/>
    <property type="match status" value="1"/>
</dbReference>
<evidence type="ECO:0000313" key="3">
    <source>
        <dbReference type="EMBL" id="UOQ52617.1"/>
    </source>
</evidence>
<evidence type="ECO:0000313" key="4">
    <source>
        <dbReference type="Proteomes" id="UP000831785"/>
    </source>
</evidence>
<dbReference type="InterPro" id="IPR052918">
    <property type="entry name" value="Motility_Chemotaxis_Reg"/>
</dbReference>
<feature type="domain" description="Secretion system C-terminal sorting" evidence="2">
    <location>
        <begin position="504"/>
        <end position="566"/>
    </location>
</feature>
<evidence type="ECO:0000259" key="2">
    <source>
        <dbReference type="Pfam" id="PF18962"/>
    </source>
</evidence>
<evidence type="ECO:0000256" key="1">
    <source>
        <dbReference type="SAM" id="SignalP"/>
    </source>
</evidence>
<gene>
    <name evidence="3" type="ORF">MUN80_23060</name>
</gene>
<organism evidence="3 4">
    <name type="scientific">Hymenobacter cellulosivorans</name>
    <dbReference type="NCBI Taxonomy" id="2932249"/>
    <lineage>
        <taxon>Bacteria</taxon>
        <taxon>Pseudomonadati</taxon>
        <taxon>Bacteroidota</taxon>
        <taxon>Cytophagia</taxon>
        <taxon>Cytophagales</taxon>
        <taxon>Hymenobacteraceae</taxon>
        <taxon>Hymenobacter</taxon>
    </lineage>
</organism>
<dbReference type="Pfam" id="PF18962">
    <property type="entry name" value="Por_Secre_tail"/>
    <property type="match status" value="1"/>
</dbReference>
<keyword evidence="4" id="KW-1185">Reference proteome</keyword>
<reference evidence="3 4" key="1">
    <citation type="submission" date="2022-04" db="EMBL/GenBank/DDBJ databases">
        <title>Hymenobacter sp. isolated from the air.</title>
        <authorList>
            <person name="Won M."/>
            <person name="Lee C.-M."/>
            <person name="Woen H.-Y."/>
            <person name="Kwon S.-W."/>
        </authorList>
    </citation>
    <scope>NUCLEOTIDE SEQUENCE [LARGE SCALE GENOMIC DNA]</scope>
    <source>
        <strain evidence="4">5116 S-27</strain>
    </source>
</reference>
<proteinExistence type="predicted"/>